<organism evidence="1">
    <name type="scientific">Rhizophora mucronata</name>
    <name type="common">Asiatic mangrove</name>
    <dbReference type="NCBI Taxonomy" id="61149"/>
    <lineage>
        <taxon>Eukaryota</taxon>
        <taxon>Viridiplantae</taxon>
        <taxon>Streptophyta</taxon>
        <taxon>Embryophyta</taxon>
        <taxon>Tracheophyta</taxon>
        <taxon>Spermatophyta</taxon>
        <taxon>Magnoliopsida</taxon>
        <taxon>eudicotyledons</taxon>
        <taxon>Gunneridae</taxon>
        <taxon>Pentapetalae</taxon>
        <taxon>rosids</taxon>
        <taxon>fabids</taxon>
        <taxon>Malpighiales</taxon>
        <taxon>Rhizophoraceae</taxon>
        <taxon>Rhizophora</taxon>
    </lineage>
</organism>
<dbReference type="AlphaFoldDB" id="A0A2P2LJL4"/>
<accession>A0A2P2LJL4</accession>
<sequence>MRSKIELSPLCYAFRSSDGLFAPLCLFLFHLSFFLGGFNTAAAAVVTLNL</sequence>
<reference evidence="1" key="1">
    <citation type="submission" date="2018-02" db="EMBL/GenBank/DDBJ databases">
        <title>Rhizophora mucronata_Transcriptome.</title>
        <authorList>
            <person name="Meera S.P."/>
            <person name="Sreeshan A."/>
            <person name="Augustine A."/>
        </authorList>
    </citation>
    <scope>NUCLEOTIDE SEQUENCE</scope>
    <source>
        <tissue evidence="1">Leaf</tissue>
    </source>
</reference>
<dbReference type="EMBL" id="GGEC01037659">
    <property type="protein sequence ID" value="MBX18143.1"/>
    <property type="molecule type" value="Transcribed_RNA"/>
</dbReference>
<proteinExistence type="predicted"/>
<protein>
    <submittedName>
        <fullName evidence="1">Uncharacterized protein</fullName>
    </submittedName>
</protein>
<evidence type="ECO:0000313" key="1">
    <source>
        <dbReference type="EMBL" id="MBX18143.1"/>
    </source>
</evidence>
<name>A0A2P2LJL4_RHIMU</name>